<dbReference type="PATRIC" id="fig|178901.13.peg.674"/>
<sequence length="104" mass="11200">MPPSCPVTPPAHHTPAGPVWMPLPGSAAFLRQQAELDGATLVQIAACLRQTVREITPLIDTLYFKAAPLAVLECSSTLEALAQEVEQDDVQTVAERVLEQVRAL</sequence>
<name>A0A149S6K5_9PROT</name>
<dbReference type="Proteomes" id="UP000075526">
    <property type="component" value="Unassembled WGS sequence"/>
</dbReference>
<comment type="caution">
    <text evidence="1">The sequence shown here is derived from an EMBL/GenBank/DDBJ whole genome shotgun (WGS) entry which is preliminary data.</text>
</comment>
<reference evidence="1" key="1">
    <citation type="submission" date="2015-06" db="EMBL/GenBank/DDBJ databases">
        <title>Improved classification and identification of acetic acid bacteria using matrix-assisted laser desorption/ionization time-of-flight mass spectrometry; Gluconobacter nephelii and Gluconobacter uchimurae are later heterotypic synonyms of Gluconobacter japonicus and Gluconobacter oxydans, respectively.</title>
        <authorList>
            <person name="Li L."/>
            <person name="Cleenwerck I."/>
            <person name="De Vuyst L."/>
            <person name="Vandamme P."/>
        </authorList>
    </citation>
    <scope>NUCLEOTIDE SEQUENCE [LARGE SCALE GENOMIC DNA]</scope>
    <source>
        <strain evidence="1">LMG 1552</strain>
    </source>
</reference>
<dbReference type="EMBL" id="LHZF01000065">
    <property type="protein sequence ID" value="KXV22349.1"/>
    <property type="molecule type" value="Genomic_DNA"/>
</dbReference>
<dbReference type="AlphaFoldDB" id="A0A149S6K5"/>
<evidence type="ECO:0000313" key="1">
    <source>
        <dbReference type="EMBL" id="KXV22349.1"/>
    </source>
</evidence>
<dbReference type="RefSeq" id="WP_156473764.1">
    <property type="nucleotide sequence ID" value="NZ_LHZF01000065.1"/>
</dbReference>
<accession>A0A149S6K5</accession>
<protein>
    <submittedName>
        <fullName evidence="1">Uncharacterized protein</fullName>
    </submittedName>
</protein>
<gene>
    <name evidence="1" type="ORF">AD933_00535</name>
</gene>
<organism evidence="1">
    <name type="scientific">Acetobacter malorum</name>
    <dbReference type="NCBI Taxonomy" id="178901"/>
    <lineage>
        <taxon>Bacteria</taxon>
        <taxon>Pseudomonadati</taxon>
        <taxon>Pseudomonadota</taxon>
        <taxon>Alphaproteobacteria</taxon>
        <taxon>Acetobacterales</taxon>
        <taxon>Acetobacteraceae</taxon>
        <taxon>Acetobacter</taxon>
    </lineage>
</organism>
<proteinExistence type="predicted"/>